<dbReference type="AlphaFoldDB" id="A0A7L4ZRE5"/>
<dbReference type="Proteomes" id="UP000464657">
    <property type="component" value="Chromosome"/>
</dbReference>
<accession>A0A7L4ZRE5</accession>
<evidence type="ECO:0000313" key="1">
    <source>
        <dbReference type="EMBL" id="QHI38776.1"/>
    </source>
</evidence>
<dbReference type="EMBL" id="CP019288">
    <property type="protein sequence ID" value="QHI38776.1"/>
    <property type="molecule type" value="Genomic_DNA"/>
</dbReference>
<sequence>MRKINSYFAVFILFLFIVGCAQETEIEKHGKHFQKHNDYKSLSKVVELIKLDDDTTYVKKILGEPIDMGFDYRYLIDSVGVKGCPIGAVFHINESGKIDQKWIDEICE</sequence>
<reference evidence="1 2" key="1">
    <citation type="journal article" date="2013" name="Int. J. Syst. Evol. Microbiol.">
        <title>Kordia antarctica sp. nov., isolated from Antarctic seawater.</title>
        <authorList>
            <person name="Baek K."/>
            <person name="Choi A."/>
            <person name="Kang I."/>
            <person name="Lee K."/>
            <person name="Cho J.C."/>
        </authorList>
    </citation>
    <scope>NUCLEOTIDE SEQUENCE [LARGE SCALE GENOMIC DNA]</scope>
    <source>
        <strain evidence="1 2">IMCC3317</strain>
    </source>
</reference>
<organism evidence="1 2">
    <name type="scientific">Kordia antarctica</name>
    <dbReference type="NCBI Taxonomy" id="1218801"/>
    <lineage>
        <taxon>Bacteria</taxon>
        <taxon>Pseudomonadati</taxon>
        <taxon>Bacteroidota</taxon>
        <taxon>Flavobacteriia</taxon>
        <taxon>Flavobacteriales</taxon>
        <taxon>Flavobacteriaceae</taxon>
        <taxon>Kordia</taxon>
    </lineage>
</organism>
<protein>
    <recommendedName>
        <fullName evidence="3">Lipoprotein SmpA/OmlA domain-containing protein</fullName>
    </recommendedName>
</protein>
<dbReference type="RefSeq" id="WP_160131310.1">
    <property type="nucleotide sequence ID" value="NZ_CP019288.1"/>
</dbReference>
<keyword evidence="2" id="KW-1185">Reference proteome</keyword>
<dbReference type="OrthoDB" id="1443523at2"/>
<evidence type="ECO:0000313" key="2">
    <source>
        <dbReference type="Proteomes" id="UP000464657"/>
    </source>
</evidence>
<dbReference type="PROSITE" id="PS51257">
    <property type="entry name" value="PROKAR_LIPOPROTEIN"/>
    <property type="match status" value="1"/>
</dbReference>
<gene>
    <name evidence="1" type="ORF">IMCC3317_41760</name>
</gene>
<evidence type="ECO:0008006" key="3">
    <source>
        <dbReference type="Google" id="ProtNLM"/>
    </source>
</evidence>
<dbReference type="KEGG" id="kan:IMCC3317_41760"/>
<proteinExistence type="predicted"/>
<name>A0A7L4ZRE5_9FLAO</name>